<comment type="caution">
    <text evidence="5">The sequence shown here is derived from an EMBL/GenBank/DDBJ whole genome shotgun (WGS) entry which is preliminary data.</text>
</comment>
<dbReference type="Gene3D" id="3.20.20.80">
    <property type="entry name" value="Glycosidases"/>
    <property type="match status" value="1"/>
</dbReference>
<evidence type="ECO:0000256" key="3">
    <source>
        <dbReference type="ARBA" id="ARBA00023295"/>
    </source>
</evidence>
<evidence type="ECO:0000313" key="6">
    <source>
        <dbReference type="Proteomes" id="UP001217089"/>
    </source>
</evidence>
<dbReference type="PANTHER" id="PTHR10353:SF36">
    <property type="entry name" value="LP05116P"/>
    <property type="match status" value="1"/>
</dbReference>
<sequence length="260" mass="30061">MSHQGRIKNNDTGDKATDSYHLYMRDIEMLKELKVTSYRFSLSWTRILPDGSTNKINREGIDYYNKVIDALLKAGHRTTSYHITILIYLFHYIEMVVGKTGQQICFQEFGDRVKTWFTINEPSVPATKPLETSETGGEYIKTRNLILAHAGAYRIYEQEFKAKQMGKVSIVLNAVWMEPKNSNIPDDVTAATRAMEFTLGLFANPIYKNGDFPEIVKQQVTNRSIGNSRLPIFSSEERKMIKGELYFDELFENTYFLNEY</sequence>
<dbReference type="Proteomes" id="UP001217089">
    <property type="component" value="Unassembled WGS sequence"/>
</dbReference>
<protein>
    <recommendedName>
        <fullName evidence="7">Beta-glucosidase</fullName>
    </recommendedName>
</protein>
<dbReference type="PANTHER" id="PTHR10353">
    <property type="entry name" value="GLYCOSYL HYDROLASE"/>
    <property type="match status" value="1"/>
</dbReference>
<keyword evidence="3" id="KW-0326">Glycosidase</keyword>
<comment type="similarity">
    <text evidence="1 4">Belongs to the glycosyl hydrolase 1 family.</text>
</comment>
<evidence type="ECO:0000256" key="2">
    <source>
        <dbReference type="ARBA" id="ARBA00022801"/>
    </source>
</evidence>
<dbReference type="EMBL" id="JARBDR010000440">
    <property type="protein sequence ID" value="KAJ8312844.1"/>
    <property type="molecule type" value="Genomic_DNA"/>
</dbReference>
<keyword evidence="6" id="KW-1185">Reference proteome</keyword>
<evidence type="ECO:0000256" key="4">
    <source>
        <dbReference type="RuleBase" id="RU003690"/>
    </source>
</evidence>
<name>A0ABQ9F645_TEGGR</name>
<gene>
    <name evidence="5" type="ORF">KUTeg_010217</name>
</gene>
<accession>A0ABQ9F645</accession>
<dbReference type="InterPro" id="IPR017853">
    <property type="entry name" value="GH"/>
</dbReference>
<evidence type="ECO:0000256" key="1">
    <source>
        <dbReference type="ARBA" id="ARBA00010838"/>
    </source>
</evidence>
<evidence type="ECO:0000313" key="5">
    <source>
        <dbReference type="EMBL" id="KAJ8312844.1"/>
    </source>
</evidence>
<reference evidence="5 6" key="1">
    <citation type="submission" date="2022-12" db="EMBL/GenBank/DDBJ databases">
        <title>Chromosome-level genome of Tegillarca granosa.</title>
        <authorList>
            <person name="Kim J."/>
        </authorList>
    </citation>
    <scope>NUCLEOTIDE SEQUENCE [LARGE SCALE GENOMIC DNA]</scope>
    <source>
        <strain evidence="5">Teg-2019</strain>
        <tissue evidence="5">Adductor muscle</tissue>
    </source>
</reference>
<dbReference type="Pfam" id="PF00232">
    <property type="entry name" value="Glyco_hydro_1"/>
    <property type="match status" value="1"/>
</dbReference>
<evidence type="ECO:0008006" key="7">
    <source>
        <dbReference type="Google" id="ProtNLM"/>
    </source>
</evidence>
<organism evidence="5 6">
    <name type="scientific">Tegillarca granosa</name>
    <name type="common">Malaysian cockle</name>
    <name type="synonym">Anadara granosa</name>
    <dbReference type="NCBI Taxonomy" id="220873"/>
    <lineage>
        <taxon>Eukaryota</taxon>
        <taxon>Metazoa</taxon>
        <taxon>Spiralia</taxon>
        <taxon>Lophotrochozoa</taxon>
        <taxon>Mollusca</taxon>
        <taxon>Bivalvia</taxon>
        <taxon>Autobranchia</taxon>
        <taxon>Pteriomorphia</taxon>
        <taxon>Arcoida</taxon>
        <taxon>Arcoidea</taxon>
        <taxon>Arcidae</taxon>
        <taxon>Tegillarca</taxon>
    </lineage>
</organism>
<dbReference type="SUPFAM" id="SSF51445">
    <property type="entry name" value="(Trans)glycosidases"/>
    <property type="match status" value="1"/>
</dbReference>
<keyword evidence="2" id="KW-0378">Hydrolase</keyword>
<proteinExistence type="inferred from homology"/>
<dbReference type="InterPro" id="IPR001360">
    <property type="entry name" value="Glyco_hydro_1"/>
</dbReference>